<dbReference type="InterPro" id="IPR006703">
    <property type="entry name" value="G_AIG1"/>
</dbReference>
<accession>A0A914Q114</accession>
<dbReference type="PANTHER" id="PTHR32046">
    <property type="entry name" value="G DOMAIN-CONTAINING PROTEIN"/>
    <property type="match status" value="1"/>
</dbReference>
<dbReference type="GO" id="GO:0005525">
    <property type="term" value="F:GTP binding"/>
    <property type="evidence" value="ECO:0007669"/>
    <property type="project" value="InterPro"/>
</dbReference>
<sequence>MAVPSFLFSKNYNFSLGQYVDPTTFELLHSRISSKISTIELKRKQKFVDPSNFKYSLELVNPVSIIDDLSRLFKVPKSLIFQLYNCGHFEFLLKHFFGKSAVLVDFHLCDKIQTILHQNSNGKDSFVTRIDYGYQFFAVIQSSDTNITFKNDVEEALNLLFKNEVPKYVHGSCALVFPDHECQIQPFCEFFKLIRTSMENKSNYKSINVYLHGKLDLNDGRNFDQLLRDISYCKDRAKTLRQSIPITYGYQKATTINANDIIKLKDEIVKSFKYPMADMNLVLEYCQIVLDSFKDYRNAVFEIVAALKSLLDCAIQVTQKFICLNGYWFLLCDDESLLANAPPGTRFFISNGNNDTRFYDIFLKEEFIFVTFNRPDLSENDLFFVAGDNTGNKSYGVVKSTADKMLCSWPSTRLFIEPCPCGKSSQFNYWICDTCKSFFFYHQKRPDFVSCKCYSVKLSTLRLLSSQNVCISSHGFVQYKPFMGTQRQSYKNCYNVLIMGPSGAGKSTLVNGIANYLKYETLCEAEADNHVTAVIPCQFEVQDDDYKGHIVKMGNADEADENFNSLGHSVTQKPKEYDFPIGNDEYIHIIDTPGLADSRGVKQDQKNLELIRQAIINVGELHALCFVLKPNESKLTIGLETTMRLLLSIFPKKALDSVLFLFTNSRGTFYKPGDTTGPITKLITDLQKECGANINFGRNNIFCTDNEGFRYLCAKACKVDYTTATHRDYEDSWKHSRNATIGLINRIRNEKPFDTRIINFYTELRFVTQKWAEWIKNCNMSAERSKRFGTVVYELEKNMIGTNCNDLVELSKSKRFREPRYVFDFMGIMNILHEEFVETDLDYNVANEIRVFLDRYIFQF</sequence>
<evidence type="ECO:0000256" key="1">
    <source>
        <dbReference type="ARBA" id="ARBA00008535"/>
    </source>
</evidence>
<keyword evidence="4" id="KW-1185">Reference proteome</keyword>
<dbReference type="InterPro" id="IPR027417">
    <property type="entry name" value="P-loop_NTPase"/>
</dbReference>
<dbReference type="Pfam" id="PF04548">
    <property type="entry name" value="AIG1"/>
    <property type="match status" value="1"/>
</dbReference>
<dbReference type="Gene3D" id="3.40.50.300">
    <property type="entry name" value="P-loop containing nucleotide triphosphate hydrolases"/>
    <property type="match status" value="1"/>
</dbReference>
<dbReference type="SUPFAM" id="SSF52540">
    <property type="entry name" value="P-loop containing nucleoside triphosphate hydrolases"/>
    <property type="match status" value="2"/>
</dbReference>
<dbReference type="AlphaFoldDB" id="A0A914Q114"/>
<dbReference type="SMART" id="SM00382">
    <property type="entry name" value="AAA"/>
    <property type="match status" value="1"/>
</dbReference>
<evidence type="ECO:0000256" key="2">
    <source>
        <dbReference type="ARBA" id="ARBA00022741"/>
    </source>
</evidence>
<dbReference type="PANTHER" id="PTHR32046:SF11">
    <property type="entry name" value="IMMUNE-ASSOCIATED NUCLEOTIDE-BINDING PROTEIN 10-LIKE"/>
    <property type="match status" value="1"/>
</dbReference>
<dbReference type="Proteomes" id="UP000887578">
    <property type="component" value="Unplaced"/>
</dbReference>
<feature type="domain" description="AAA+ ATPase" evidence="3">
    <location>
        <begin position="492"/>
        <end position="690"/>
    </location>
</feature>
<evidence type="ECO:0000313" key="5">
    <source>
        <dbReference type="WBParaSite" id="PDA_v2.g22498.t1"/>
    </source>
</evidence>
<reference evidence="5" key="1">
    <citation type="submission" date="2022-11" db="UniProtKB">
        <authorList>
            <consortium name="WormBaseParasite"/>
        </authorList>
    </citation>
    <scope>IDENTIFICATION</scope>
</reference>
<keyword evidence="2" id="KW-0547">Nucleotide-binding</keyword>
<proteinExistence type="inferred from homology"/>
<dbReference type="InterPro" id="IPR003593">
    <property type="entry name" value="AAA+_ATPase"/>
</dbReference>
<name>A0A914Q114_9BILA</name>
<organism evidence="4 5">
    <name type="scientific">Panagrolaimus davidi</name>
    <dbReference type="NCBI Taxonomy" id="227884"/>
    <lineage>
        <taxon>Eukaryota</taxon>
        <taxon>Metazoa</taxon>
        <taxon>Ecdysozoa</taxon>
        <taxon>Nematoda</taxon>
        <taxon>Chromadorea</taxon>
        <taxon>Rhabditida</taxon>
        <taxon>Tylenchina</taxon>
        <taxon>Panagrolaimomorpha</taxon>
        <taxon>Panagrolaimoidea</taxon>
        <taxon>Panagrolaimidae</taxon>
        <taxon>Panagrolaimus</taxon>
    </lineage>
</organism>
<comment type="similarity">
    <text evidence="1">Belongs to the TRAFAC class TrmE-Era-EngA-EngB-Septin-like GTPase superfamily. AIG1/Toc34/Toc159-like paraseptin GTPase family. IAN subfamily.</text>
</comment>
<dbReference type="WBParaSite" id="PDA_v2.g22498.t1">
    <property type="protein sequence ID" value="PDA_v2.g22498.t1"/>
    <property type="gene ID" value="PDA_v2.g22498"/>
</dbReference>
<protein>
    <submittedName>
        <fullName evidence="5">AAA+ ATPase domain-containing protein</fullName>
    </submittedName>
</protein>
<evidence type="ECO:0000259" key="3">
    <source>
        <dbReference type="SMART" id="SM00382"/>
    </source>
</evidence>
<evidence type="ECO:0000313" key="4">
    <source>
        <dbReference type="Proteomes" id="UP000887578"/>
    </source>
</evidence>